<evidence type="ECO:0000259" key="9">
    <source>
        <dbReference type="PROSITE" id="PS50067"/>
    </source>
</evidence>
<feature type="compositionally biased region" description="Polar residues" evidence="8">
    <location>
        <begin position="1126"/>
        <end position="1143"/>
    </location>
</feature>
<feature type="region of interest" description="Disordered" evidence="8">
    <location>
        <begin position="644"/>
        <end position="670"/>
    </location>
</feature>
<accession>A0ABD3RE34</accession>
<evidence type="ECO:0000256" key="8">
    <source>
        <dbReference type="SAM" id="MobiDB-lite"/>
    </source>
</evidence>
<dbReference type="GO" id="GO:0003774">
    <property type="term" value="F:cytoskeletal motor activity"/>
    <property type="evidence" value="ECO:0007669"/>
    <property type="project" value="UniProtKB-UniRule"/>
</dbReference>
<dbReference type="PROSITE" id="PS00411">
    <property type="entry name" value="KINESIN_MOTOR_1"/>
    <property type="match status" value="1"/>
</dbReference>
<proteinExistence type="inferred from homology"/>
<comment type="caution">
    <text evidence="10">The sequence shown here is derived from an EMBL/GenBank/DDBJ whole genome shotgun (WGS) entry which is preliminary data.</text>
</comment>
<evidence type="ECO:0000256" key="4">
    <source>
        <dbReference type="ARBA" id="ARBA00022840"/>
    </source>
</evidence>
<reference evidence="10 11" key="1">
    <citation type="submission" date="2024-10" db="EMBL/GenBank/DDBJ databases">
        <title>Updated reference genomes for cyclostephanoid diatoms.</title>
        <authorList>
            <person name="Roberts W.R."/>
            <person name="Alverson A.J."/>
        </authorList>
    </citation>
    <scope>NUCLEOTIDE SEQUENCE [LARGE SCALE GENOMIC DNA]</scope>
    <source>
        <strain evidence="10 11">AJA228-03</strain>
    </source>
</reference>
<evidence type="ECO:0000256" key="1">
    <source>
        <dbReference type="ARBA" id="ARBA00004496"/>
    </source>
</evidence>
<dbReference type="InterPro" id="IPR001752">
    <property type="entry name" value="Kinesin_motor_dom"/>
</dbReference>
<keyword evidence="11" id="KW-1185">Reference proteome</keyword>
<evidence type="ECO:0000313" key="10">
    <source>
        <dbReference type="EMBL" id="KAL3811219.1"/>
    </source>
</evidence>
<gene>
    <name evidence="10" type="ORF">ACHAXA_008978</name>
</gene>
<dbReference type="Gene3D" id="3.40.850.10">
    <property type="entry name" value="Kinesin motor domain"/>
    <property type="match status" value="1"/>
</dbReference>
<feature type="domain" description="Kinesin motor" evidence="9">
    <location>
        <begin position="9"/>
        <end position="367"/>
    </location>
</feature>
<keyword evidence="6" id="KW-0505">Motor protein</keyword>
<evidence type="ECO:0000256" key="3">
    <source>
        <dbReference type="ARBA" id="ARBA00022741"/>
    </source>
</evidence>
<dbReference type="SUPFAM" id="SSF52540">
    <property type="entry name" value="P-loop containing nucleoside triphosphate hydrolases"/>
    <property type="match status" value="1"/>
</dbReference>
<evidence type="ECO:0000256" key="6">
    <source>
        <dbReference type="PROSITE-ProRule" id="PRU00283"/>
    </source>
</evidence>
<dbReference type="EMBL" id="JALLPB020000273">
    <property type="protein sequence ID" value="KAL3811219.1"/>
    <property type="molecule type" value="Genomic_DNA"/>
</dbReference>
<dbReference type="PRINTS" id="PR00380">
    <property type="entry name" value="KINESINHEAVY"/>
</dbReference>
<dbReference type="PANTHER" id="PTHR47969">
    <property type="entry name" value="CHROMOSOME-ASSOCIATED KINESIN KIF4A-RELATED"/>
    <property type="match status" value="1"/>
</dbReference>
<keyword evidence="3 6" id="KW-0547">Nucleotide-binding</keyword>
<sequence length="1185" mass="133583">MVETPNESQVKVAVRIRPLTSRETNEGGKVVVDGNAFDRTVSLSKRKFTFDSVFHPRVTQLELYSNIAPQLLEAFLGGYNATVIAYGQTGSGKTYTMGSEAGRFFEENSGKLCDNIGLIPRFTSDLFASLVQLREESEKALLRNWEVDSGSKRSVSLIDFRMSASFLEVYGEDIYDLLDNDRKALKIREGSNREVFVTGLKCVPINNSSEAMEILNTGTLNRTTAATLMNLTSSRSHACFIVNLHQTTRSTDGDELITTSRFTFVDLAGSERMKKTGAEGDRAKEGIKINEGLLALGNVINALADEEQLARGGRVHVPYRQSKLTRLLQDALGGNSQTLFLACVSPSDTNASETLSTLHYANRARNIKNAPTKGVDAAAEELRMLRTLTNLLKCELIKQRFNGGSSSILAEPEVERSNECSHRPQDIGVVNEGLLIRNDVLSYLKILEDKAAQLSGLKSLSSSDQTKSKSFLVTLPRCREFSAFEEFDRDEGDDDSDGSDIDANPGGEIQIADELLLETQHEDQLTKIDGDIEEQEERLLQLKKRSIQYFDMKEKYEILTNEVQKLEAEKQELIEKLEKAQSSEGSSWIKSKLDQVKASLVRARLDVRKQQQKCRDAELDAQRCKGLERRIEEMKSIKANLIKKQQDDAKRQRDFSKTKTREIQDARRRENAAQKRILKLEGENMRLKANLERSQARYDDLSKKLKETESNLKEAFSARRKNRAISDVETTICASSNARTDSIKHVLDKTVTDRVLLTQNRLVYKSKVALRESLFHSLTTETKMLNNMKKECEAMEHSIEKNADIKDREDNIQDFLIQIELVENYIEELRSKFPMIEDESVHDAFDEHEPALKLLSKLNGSDLRTLLLRFLSSTYLSELDRNTMKDALSDCQCQVRTLEDELAAQSEKMLILTKSLGKHQIEEFHLREKIKCLETERNGKSSQVIARTVEQSSTPHAEELENASKKVILLYSKEIQRIQAFAEESHLAEVSRITNELSESHAIEMRKTLSESVLRMHSEMDLPTCQRKDLSTVQKKLELLSLTSESKHPEEAGSISTVQLKEEGMQMVESLSQQKQIESFGGGSSEKHSRGKLINGVEVQEMILDERLSNVSRNVSAPQDEDRGSHSLSSDTSRGGTLQSSEMKTPMIARSSSSSILPTFAKFDSLKQRYLKKVRESPKASESVN</sequence>
<dbReference type="InterPro" id="IPR019821">
    <property type="entry name" value="Kinesin_motor_CS"/>
</dbReference>
<dbReference type="PROSITE" id="PS50067">
    <property type="entry name" value="KINESIN_MOTOR_2"/>
    <property type="match status" value="1"/>
</dbReference>
<keyword evidence="2" id="KW-0963">Cytoplasm</keyword>
<protein>
    <recommendedName>
        <fullName evidence="9">Kinesin motor domain-containing protein</fullName>
    </recommendedName>
</protein>
<dbReference type="PANTHER" id="PTHR47969:SF15">
    <property type="entry name" value="CHROMOSOME-ASSOCIATED KINESIN KIF4A-RELATED"/>
    <property type="match status" value="1"/>
</dbReference>
<feature type="binding site" evidence="6">
    <location>
        <begin position="87"/>
        <end position="94"/>
    </location>
    <ligand>
        <name>ATP</name>
        <dbReference type="ChEBI" id="CHEBI:30616"/>
    </ligand>
</feature>
<evidence type="ECO:0000256" key="2">
    <source>
        <dbReference type="ARBA" id="ARBA00022490"/>
    </source>
</evidence>
<dbReference type="GO" id="GO:0005524">
    <property type="term" value="F:ATP binding"/>
    <property type="evidence" value="ECO:0007669"/>
    <property type="project" value="UniProtKB-UniRule"/>
</dbReference>
<feature type="region of interest" description="Disordered" evidence="8">
    <location>
        <begin position="486"/>
        <end position="505"/>
    </location>
</feature>
<feature type="region of interest" description="Disordered" evidence="8">
    <location>
        <begin position="1069"/>
        <end position="1093"/>
    </location>
</feature>
<feature type="compositionally biased region" description="Acidic residues" evidence="8">
    <location>
        <begin position="486"/>
        <end position="500"/>
    </location>
</feature>
<evidence type="ECO:0000256" key="7">
    <source>
        <dbReference type="SAM" id="Coils"/>
    </source>
</evidence>
<feature type="coiled-coil region" evidence="7">
    <location>
        <begin position="881"/>
        <end position="908"/>
    </location>
</feature>
<keyword evidence="4 6" id="KW-0067">ATP-binding</keyword>
<dbReference type="InterPro" id="IPR027417">
    <property type="entry name" value="P-loop_NTPase"/>
</dbReference>
<feature type="region of interest" description="Disordered" evidence="8">
    <location>
        <begin position="1110"/>
        <end position="1154"/>
    </location>
</feature>
<dbReference type="GO" id="GO:0005737">
    <property type="term" value="C:cytoplasm"/>
    <property type="evidence" value="ECO:0007669"/>
    <property type="project" value="UniProtKB-SubCell"/>
</dbReference>
<dbReference type="Pfam" id="PF00225">
    <property type="entry name" value="Kinesin"/>
    <property type="match status" value="1"/>
</dbReference>
<dbReference type="SMART" id="SM00129">
    <property type="entry name" value="KISc"/>
    <property type="match status" value="1"/>
</dbReference>
<keyword evidence="5 7" id="KW-0175">Coiled coil</keyword>
<evidence type="ECO:0000256" key="5">
    <source>
        <dbReference type="ARBA" id="ARBA00023054"/>
    </source>
</evidence>
<comment type="similarity">
    <text evidence="6">Belongs to the TRAFAC class myosin-kinesin ATPase superfamily. Kinesin family.</text>
</comment>
<comment type="subcellular location">
    <subcellularLocation>
        <location evidence="1">Cytoplasm</location>
    </subcellularLocation>
</comment>
<dbReference type="Proteomes" id="UP001530377">
    <property type="component" value="Unassembled WGS sequence"/>
</dbReference>
<dbReference type="AlphaFoldDB" id="A0ABD3RE34"/>
<organism evidence="10 11">
    <name type="scientific">Cyclostephanos tholiformis</name>
    <dbReference type="NCBI Taxonomy" id="382380"/>
    <lineage>
        <taxon>Eukaryota</taxon>
        <taxon>Sar</taxon>
        <taxon>Stramenopiles</taxon>
        <taxon>Ochrophyta</taxon>
        <taxon>Bacillariophyta</taxon>
        <taxon>Coscinodiscophyceae</taxon>
        <taxon>Thalassiosirophycidae</taxon>
        <taxon>Stephanodiscales</taxon>
        <taxon>Stephanodiscaceae</taxon>
        <taxon>Cyclostephanos</taxon>
    </lineage>
</organism>
<name>A0ABD3RE34_9STRA</name>
<dbReference type="InterPro" id="IPR027640">
    <property type="entry name" value="Kinesin-like_fam"/>
</dbReference>
<evidence type="ECO:0000313" key="11">
    <source>
        <dbReference type="Proteomes" id="UP001530377"/>
    </source>
</evidence>
<dbReference type="InterPro" id="IPR036961">
    <property type="entry name" value="Kinesin_motor_dom_sf"/>
</dbReference>